<keyword evidence="2" id="KW-0808">Transferase</keyword>
<feature type="domain" description="Glycosyltransferase 2-like" evidence="1">
    <location>
        <begin position="6"/>
        <end position="140"/>
    </location>
</feature>
<evidence type="ECO:0000313" key="3">
    <source>
        <dbReference type="Proteomes" id="UP001257234"/>
    </source>
</evidence>
<keyword evidence="3" id="KW-1185">Reference proteome</keyword>
<sequence length="319" mass="37602">MQPLISIIIPTYNRSQVLGGAVDSLLLQSYENWECLIVDDGSTDYTEELVDFYIQKDSRIKYLVRRTNPKGASHCRNVGLEKANGKYLMFLDSDDQLFSYALSNRLDILRKSPGSDFYIFPMYMKNNNLMRRMSIKPEDYKGEYLKKFLTNNISWGIMCVLWDVNFIRKLNGFKVDYPRLNDPELHIRALLKYDNYTLAHDQMPDSIYRVNNPNFRDRFLIADNYIKSLLLFIPDIAEELEDNNMHECIPLLRNYLKHFFSLHYAEVTRVDLLKLLKVSRNSGVITGKEYWKLNAILNLILVYNKLLRRHRNILANSLE</sequence>
<name>A0ABU1EMX9_9FLAO</name>
<dbReference type="CDD" id="cd00761">
    <property type="entry name" value="Glyco_tranf_GTA_type"/>
    <property type="match status" value="1"/>
</dbReference>
<dbReference type="EMBL" id="JAVJIU010000001">
    <property type="protein sequence ID" value="MDR5589701.1"/>
    <property type="molecule type" value="Genomic_DNA"/>
</dbReference>
<dbReference type="Pfam" id="PF00535">
    <property type="entry name" value="Glycos_transf_2"/>
    <property type="match status" value="1"/>
</dbReference>
<dbReference type="InterPro" id="IPR029044">
    <property type="entry name" value="Nucleotide-diphossugar_trans"/>
</dbReference>
<reference evidence="3" key="1">
    <citation type="submission" date="2023-07" db="EMBL/GenBank/DDBJ databases">
        <title>Christiangramia sp. SM2212., a novel bacterium of the family Flavobacteriaceae isolated from the sea sediment.</title>
        <authorList>
            <person name="Wang J."/>
            <person name="Zhang X."/>
        </authorList>
    </citation>
    <scope>NUCLEOTIDE SEQUENCE [LARGE SCALE GENOMIC DNA]</scope>
    <source>
        <strain evidence="3">SM2212</strain>
    </source>
</reference>
<evidence type="ECO:0000259" key="1">
    <source>
        <dbReference type="Pfam" id="PF00535"/>
    </source>
</evidence>
<dbReference type="SUPFAM" id="SSF53448">
    <property type="entry name" value="Nucleotide-diphospho-sugar transferases"/>
    <property type="match status" value="1"/>
</dbReference>
<dbReference type="InterPro" id="IPR050834">
    <property type="entry name" value="Glycosyltransf_2"/>
</dbReference>
<dbReference type="EC" id="2.4.-.-" evidence="2"/>
<proteinExistence type="predicted"/>
<keyword evidence="2" id="KW-0328">Glycosyltransferase</keyword>
<dbReference type="InterPro" id="IPR001173">
    <property type="entry name" value="Glyco_trans_2-like"/>
</dbReference>
<accession>A0ABU1EMX9</accession>
<dbReference type="GO" id="GO:0016757">
    <property type="term" value="F:glycosyltransferase activity"/>
    <property type="evidence" value="ECO:0007669"/>
    <property type="project" value="UniProtKB-KW"/>
</dbReference>
<dbReference type="Proteomes" id="UP001257234">
    <property type="component" value="Unassembled WGS sequence"/>
</dbReference>
<organism evidence="2 3">
    <name type="scientific">Christiangramia sediminicola</name>
    <dbReference type="NCBI Taxonomy" id="3073267"/>
    <lineage>
        <taxon>Bacteria</taxon>
        <taxon>Pseudomonadati</taxon>
        <taxon>Bacteroidota</taxon>
        <taxon>Flavobacteriia</taxon>
        <taxon>Flavobacteriales</taxon>
        <taxon>Flavobacteriaceae</taxon>
        <taxon>Christiangramia</taxon>
    </lineage>
</organism>
<dbReference type="RefSeq" id="WP_309560576.1">
    <property type="nucleotide sequence ID" value="NZ_JAVJIU010000001.1"/>
</dbReference>
<protein>
    <submittedName>
        <fullName evidence="2">Glycosyltransferase family 2 protein</fullName>
        <ecNumber evidence="2">2.4.-.-</ecNumber>
    </submittedName>
</protein>
<dbReference type="PANTHER" id="PTHR43685:SF11">
    <property type="entry name" value="GLYCOSYLTRANSFERASE TAGX-RELATED"/>
    <property type="match status" value="1"/>
</dbReference>
<evidence type="ECO:0000313" key="2">
    <source>
        <dbReference type="EMBL" id="MDR5589701.1"/>
    </source>
</evidence>
<gene>
    <name evidence="2" type="ORF">RE431_03560</name>
</gene>
<dbReference type="Gene3D" id="3.90.550.10">
    <property type="entry name" value="Spore Coat Polysaccharide Biosynthesis Protein SpsA, Chain A"/>
    <property type="match status" value="1"/>
</dbReference>
<comment type="caution">
    <text evidence="2">The sequence shown here is derived from an EMBL/GenBank/DDBJ whole genome shotgun (WGS) entry which is preliminary data.</text>
</comment>
<dbReference type="PANTHER" id="PTHR43685">
    <property type="entry name" value="GLYCOSYLTRANSFERASE"/>
    <property type="match status" value="1"/>
</dbReference>